<feature type="signal peptide" evidence="2">
    <location>
        <begin position="1"/>
        <end position="33"/>
    </location>
</feature>
<gene>
    <name evidence="4 5" type="primary">LOC111005990</name>
</gene>
<dbReference type="AlphaFoldDB" id="A0A6J1BVX9"/>
<feature type="chain" id="PRO_5044638347" evidence="2">
    <location>
        <begin position="34"/>
        <end position="150"/>
    </location>
</feature>
<evidence type="ECO:0000256" key="1">
    <source>
        <dbReference type="ARBA" id="ARBA00022729"/>
    </source>
</evidence>
<dbReference type="PANTHER" id="PTHR33184:SF61">
    <property type="entry name" value="TPD1 PROTEIN HOMOLOG 1"/>
    <property type="match status" value="1"/>
</dbReference>
<dbReference type="Proteomes" id="UP000504603">
    <property type="component" value="Unplaced"/>
</dbReference>
<reference evidence="4 5" key="1">
    <citation type="submission" date="2025-04" db="UniProtKB">
        <authorList>
            <consortium name="RefSeq"/>
        </authorList>
    </citation>
    <scope>IDENTIFICATION</scope>
    <source>
        <strain evidence="4 5">OHB3-1</strain>
    </source>
</reference>
<evidence type="ECO:0000313" key="4">
    <source>
        <dbReference type="RefSeq" id="XP_022133419.1"/>
    </source>
</evidence>
<dbReference type="RefSeq" id="XP_022133419.1">
    <property type="nucleotide sequence ID" value="XM_022277727.1"/>
</dbReference>
<dbReference type="KEGG" id="mcha:111005990"/>
<keyword evidence="1 2" id="KW-0732">Signal</keyword>
<keyword evidence="3" id="KW-1185">Reference proteome</keyword>
<sequence length="150" mass="16345">MKGGAFRSPHRPAPTFCFCFCLAWLLVFEFVHSRAVEEAEDQSGGIGSECSEGDIEVFQGQTAPLPDGIPAYTVEILNACASGCSISNIHLKCGWFSSARLVNPRVFRRLQYDDCLINDGDPLPPAQTLSFQYANTFPYPLSLASATCSN</sequence>
<dbReference type="InterPro" id="IPR040361">
    <property type="entry name" value="TPD1"/>
</dbReference>
<proteinExistence type="predicted"/>
<dbReference type="Pfam" id="PF24068">
    <property type="entry name" value="TPD1_C"/>
    <property type="match status" value="1"/>
</dbReference>
<accession>A0A6J1BVX9</accession>
<dbReference type="RefSeq" id="XP_022133420.1">
    <property type="nucleotide sequence ID" value="XM_022277728.1"/>
</dbReference>
<dbReference type="GO" id="GO:0001709">
    <property type="term" value="P:cell fate determination"/>
    <property type="evidence" value="ECO:0007669"/>
    <property type="project" value="TreeGrafter"/>
</dbReference>
<evidence type="ECO:0000313" key="5">
    <source>
        <dbReference type="RefSeq" id="XP_022133420.1"/>
    </source>
</evidence>
<organism evidence="3 4">
    <name type="scientific">Momordica charantia</name>
    <name type="common">Bitter gourd</name>
    <name type="synonym">Balsam pear</name>
    <dbReference type="NCBI Taxonomy" id="3673"/>
    <lineage>
        <taxon>Eukaryota</taxon>
        <taxon>Viridiplantae</taxon>
        <taxon>Streptophyta</taxon>
        <taxon>Embryophyta</taxon>
        <taxon>Tracheophyta</taxon>
        <taxon>Spermatophyta</taxon>
        <taxon>Magnoliopsida</taxon>
        <taxon>eudicotyledons</taxon>
        <taxon>Gunneridae</taxon>
        <taxon>Pentapetalae</taxon>
        <taxon>rosids</taxon>
        <taxon>fabids</taxon>
        <taxon>Cucurbitales</taxon>
        <taxon>Cucurbitaceae</taxon>
        <taxon>Momordiceae</taxon>
        <taxon>Momordica</taxon>
    </lineage>
</organism>
<evidence type="ECO:0000256" key="2">
    <source>
        <dbReference type="SAM" id="SignalP"/>
    </source>
</evidence>
<dbReference type="PANTHER" id="PTHR33184">
    <property type="entry name" value="PROTEIN TAPETUM DETERMINANT 1-LIKE-RELATED"/>
    <property type="match status" value="1"/>
</dbReference>
<dbReference type="OrthoDB" id="1572689at2759"/>
<name>A0A6J1BVX9_MOMCH</name>
<evidence type="ECO:0000313" key="3">
    <source>
        <dbReference type="Proteomes" id="UP000504603"/>
    </source>
</evidence>
<dbReference type="GeneID" id="111005990"/>
<protein>
    <submittedName>
        <fullName evidence="4 5">TPD1 protein homolog 1-like</fullName>
    </submittedName>
</protein>